<dbReference type="GO" id="GO:0004113">
    <property type="term" value="F:2',3'-cyclic-nucleotide 3'-phosphodiesterase activity"/>
    <property type="evidence" value="ECO:0007669"/>
    <property type="project" value="TreeGrafter"/>
</dbReference>
<dbReference type="NCBIfam" id="TIGR00282">
    <property type="entry name" value="TIGR00282 family metallophosphoesterase"/>
    <property type="match status" value="1"/>
</dbReference>
<dbReference type="Pfam" id="PF13277">
    <property type="entry name" value="YmdB"/>
    <property type="match status" value="1"/>
</dbReference>
<evidence type="ECO:0000313" key="4">
    <source>
        <dbReference type="Proteomes" id="UP000249417"/>
    </source>
</evidence>
<feature type="binding site" evidence="2">
    <location>
        <position position="180"/>
    </location>
    <ligand>
        <name>Fe cation</name>
        <dbReference type="ChEBI" id="CHEBI:24875"/>
        <label>1</label>
    </ligand>
</feature>
<evidence type="ECO:0000256" key="1">
    <source>
        <dbReference type="PIRSR" id="PIRSR004789-50"/>
    </source>
</evidence>
<organism evidence="3 4">
    <name type="scientific">Micavibrio aeruginosavorus</name>
    <dbReference type="NCBI Taxonomy" id="349221"/>
    <lineage>
        <taxon>Bacteria</taxon>
        <taxon>Pseudomonadati</taxon>
        <taxon>Bdellovibrionota</taxon>
        <taxon>Bdellovibrionia</taxon>
        <taxon>Bdellovibrionales</taxon>
        <taxon>Pseudobdellovibrionaceae</taxon>
        <taxon>Micavibrio</taxon>
    </lineage>
</organism>
<accession>A0A2W5MSQ2</accession>
<dbReference type="PANTHER" id="PTHR36303">
    <property type="entry name" value="2',3'-CYCLIC-NUCLEOTIDE 2'-PHOSPHODIESTERASE"/>
    <property type="match status" value="1"/>
</dbReference>
<proteinExistence type="predicted"/>
<dbReference type="Proteomes" id="UP000249417">
    <property type="component" value="Unassembled WGS sequence"/>
</dbReference>
<evidence type="ECO:0000256" key="2">
    <source>
        <dbReference type="PIRSR" id="PIRSR004789-51"/>
    </source>
</evidence>
<dbReference type="Gene3D" id="3.60.21.10">
    <property type="match status" value="1"/>
</dbReference>
<feature type="binding site" evidence="2">
    <location>
        <position position="39"/>
    </location>
    <ligand>
        <name>Fe cation</name>
        <dbReference type="ChEBI" id="CHEBI:24875"/>
        <label>1</label>
    </ligand>
</feature>
<sequence>MRILFVGDVMGRSGRDAVIKHLPKLKSDLKIDMAIVNGENSAHGVGITEAICKELYAAGADVISTGNHVWDQREIIPYIARDPKLLRPLNFPRGTVGNGFYLHTTEEGQKILVVNAMCRLFMDPIDCPFTGTDELLKDYQLGRNVDAIFIDLHGEATSEKMAYGHYFDGRISAVVGTHTHMPTNDCQILPSGSGYQSDAGMTGDYDSVIGVRKDISVHRFVKKTPSERMVPADGEATLCGTFIETNAKGQCIRIEPV</sequence>
<name>A0A2W5MSQ2_9BACT</name>
<reference evidence="3 4" key="1">
    <citation type="submission" date="2017-08" db="EMBL/GenBank/DDBJ databases">
        <title>Infants hospitalized years apart are colonized by the same room-sourced microbial strains.</title>
        <authorList>
            <person name="Brooks B."/>
            <person name="Olm M.R."/>
            <person name="Firek B.A."/>
            <person name="Baker R."/>
            <person name="Thomas B.C."/>
            <person name="Morowitz M.J."/>
            <person name="Banfield J.F."/>
        </authorList>
    </citation>
    <scope>NUCLEOTIDE SEQUENCE [LARGE SCALE GENOMIC DNA]</scope>
    <source>
        <strain evidence="3">S2_005_002_R2_29</strain>
    </source>
</reference>
<feature type="active site" description="Proton donor" evidence="1">
    <location>
        <position position="68"/>
    </location>
</feature>
<feature type="binding site" evidence="2">
    <location>
        <position position="178"/>
    </location>
    <ligand>
        <name>Fe cation</name>
        <dbReference type="ChEBI" id="CHEBI:24875"/>
        <label>2</label>
    </ligand>
</feature>
<dbReference type="InterPro" id="IPR005235">
    <property type="entry name" value="YmdB-like"/>
</dbReference>
<dbReference type="AlphaFoldDB" id="A0A2W5MSQ2"/>
<dbReference type="SUPFAM" id="SSF56300">
    <property type="entry name" value="Metallo-dependent phosphatases"/>
    <property type="match status" value="1"/>
</dbReference>
<dbReference type="EMBL" id="QFQB01000103">
    <property type="protein sequence ID" value="PZQ44236.1"/>
    <property type="molecule type" value="Genomic_DNA"/>
</dbReference>
<feature type="binding site" evidence="2">
    <location>
        <position position="67"/>
    </location>
    <ligand>
        <name>Fe cation</name>
        <dbReference type="ChEBI" id="CHEBI:24875"/>
        <label>2</label>
    </ligand>
</feature>
<dbReference type="PIRSF" id="PIRSF004789">
    <property type="entry name" value="DR1281"/>
    <property type="match status" value="1"/>
</dbReference>
<keyword evidence="2" id="KW-0479">Metal-binding</keyword>
<feature type="binding site" evidence="2">
    <location>
        <position position="8"/>
    </location>
    <ligand>
        <name>Fe cation</name>
        <dbReference type="ChEBI" id="CHEBI:24875"/>
        <label>1</label>
    </ligand>
</feature>
<protein>
    <submittedName>
        <fullName evidence="3">TIGR00282 family metallophosphoesterase</fullName>
    </submittedName>
</protein>
<dbReference type="InterPro" id="IPR029052">
    <property type="entry name" value="Metallo-depent_PP-like"/>
</dbReference>
<feature type="non-terminal residue" evidence="3">
    <location>
        <position position="257"/>
    </location>
</feature>
<dbReference type="PANTHER" id="PTHR36303:SF1">
    <property type="entry name" value="2',3'-CYCLIC-NUCLEOTIDE 2'-PHOSPHODIESTERASE"/>
    <property type="match status" value="1"/>
</dbReference>
<comment type="caution">
    <text evidence="3">The sequence shown here is derived from an EMBL/GenBank/DDBJ whole genome shotgun (WGS) entry which is preliminary data.</text>
</comment>
<feature type="binding site" evidence="2">
    <location>
        <position position="39"/>
    </location>
    <ligand>
        <name>Fe cation</name>
        <dbReference type="ChEBI" id="CHEBI:24875"/>
        <label>2</label>
    </ligand>
</feature>
<evidence type="ECO:0000313" key="3">
    <source>
        <dbReference type="EMBL" id="PZQ44236.1"/>
    </source>
</evidence>
<dbReference type="GO" id="GO:0046872">
    <property type="term" value="F:metal ion binding"/>
    <property type="evidence" value="ECO:0007669"/>
    <property type="project" value="UniProtKB-KW"/>
</dbReference>
<gene>
    <name evidence="3" type="ORF">DI551_10565</name>
</gene>
<feature type="binding site" evidence="2">
    <location>
        <position position="40"/>
    </location>
    <ligand>
        <name>Fe cation</name>
        <dbReference type="ChEBI" id="CHEBI:24875"/>
        <label>1</label>
    </ligand>
</feature>
<feature type="binding site" evidence="2">
    <location>
        <position position="153"/>
    </location>
    <ligand>
        <name>Fe cation</name>
        <dbReference type="ChEBI" id="CHEBI:24875"/>
        <label>2</label>
    </ligand>
</feature>